<evidence type="ECO:0000256" key="5">
    <source>
        <dbReference type="ARBA" id="ARBA00034078"/>
    </source>
</evidence>
<keyword evidence="2" id="KW-0479">Metal-binding</keyword>
<evidence type="ECO:0000256" key="6">
    <source>
        <dbReference type="SAM" id="MobiDB-lite"/>
    </source>
</evidence>
<dbReference type="InterPro" id="IPR042216">
    <property type="entry name" value="MitoNEET_CISD"/>
</dbReference>
<evidence type="ECO:0000259" key="7">
    <source>
        <dbReference type="SMART" id="SM00704"/>
    </source>
</evidence>
<dbReference type="EMBL" id="CAJPEX010000942">
    <property type="protein sequence ID" value="CAG0917712.1"/>
    <property type="molecule type" value="Genomic_DNA"/>
</dbReference>
<name>A0A7R9BLJ4_9CRUS</name>
<keyword evidence="1" id="KW-0001">2Fe-2S</keyword>
<feature type="domain" description="Iron-binding zinc finger CDGSH type" evidence="7">
    <location>
        <begin position="77"/>
        <end position="114"/>
    </location>
</feature>
<evidence type="ECO:0000256" key="2">
    <source>
        <dbReference type="ARBA" id="ARBA00022723"/>
    </source>
</evidence>
<dbReference type="EMBL" id="OA882979">
    <property type="protein sequence ID" value="CAD7277560.1"/>
    <property type="molecule type" value="Genomic_DNA"/>
</dbReference>
<dbReference type="Pfam" id="PF09360">
    <property type="entry name" value="zf-CDGSH"/>
    <property type="match status" value="1"/>
</dbReference>
<keyword evidence="3" id="KW-0408">Iron</keyword>
<evidence type="ECO:0000256" key="1">
    <source>
        <dbReference type="ARBA" id="ARBA00022714"/>
    </source>
</evidence>
<dbReference type="InterPro" id="IPR018967">
    <property type="entry name" value="FeS-contain_CDGSH-typ"/>
</dbReference>
<dbReference type="PANTHER" id="PTHR46491:SF3">
    <property type="entry name" value="CDGSH IRON-SULFUR DOMAIN-CONTAINING PROTEIN 3, MITOCHONDRIAL"/>
    <property type="match status" value="1"/>
</dbReference>
<dbReference type="PANTHER" id="PTHR46491">
    <property type="entry name" value="CDGSH IRON SULFUR DOMAIN PROTEIN HOMOLOG"/>
    <property type="match status" value="1"/>
</dbReference>
<dbReference type="Gene3D" id="3.40.5.90">
    <property type="entry name" value="CDGSH iron-sulfur domain, mitoNEET-type"/>
    <property type="match status" value="2"/>
</dbReference>
<reference evidence="8" key="1">
    <citation type="submission" date="2020-11" db="EMBL/GenBank/DDBJ databases">
        <authorList>
            <person name="Tran Van P."/>
        </authorList>
    </citation>
    <scope>NUCLEOTIDE SEQUENCE</scope>
</reference>
<evidence type="ECO:0000256" key="3">
    <source>
        <dbReference type="ARBA" id="ARBA00023004"/>
    </source>
</evidence>
<feature type="region of interest" description="Disordered" evidence="6">
    <location>
        <begin position="22"/>
        <end position="44"/>
    </location>
</feature>
<organism evidence="8">
    <name type="scientific">Notodromas monacha</name>
    <dbReference type="NCBI Taxonomy" id="399045"/>
    <lineage>
        <taxon>Eukaryota</taxon>
        <taxon>Metazoa</taxon>
        <taxon>Ecdysozoa</taxon>
        <taxon>Arthropoda</taxon>
        <taxon>Crustacea</taxon>
        <taxon>Oligostraca</taxon>
        <taxon>Ostracoda</taxon>
        <taxon>Podocopa</taxon>
        <taxon>Podocopida</taxon>
        <taxon>Cypridocopina</taxon>
        <taxon>Cypridoidea</taxon>
        <taxon>Cyprididae</taxon>
        <taxon>Notodromas</taxon>
    </lineage>
</organism>
<evidence type="ECO:0000313" key="9">
    <source>
        <dbReference type="Proteomes" id="UP000678499"/>
    </source>
</evidence>
<keyword evidence="9" id="KW-1185">Reference proteome</keyword>
<dbReference type="SMART" id="SM00704">
    <property type="entry name" value="ZnF_CDGSH"/>
    <property type="match status" value="2"/>
</dbReference>
<feature type="domain" description="Iron-binding zinc finger CDGSH type" evidence="7">
    <location>
        <begin position="117"/>
        <end position="154"/>
    </location>
</feature>
<gene>
    <name evidence="8" type="ORF">NMOB1V02_LOCUS5290</name>
</gene>
<dbReference type="GO" id="GO:0051537">
    <property type="term" value="F:2 iron, 2 sulfur cluster binding"/>
    <property type="evidence" value="ECO:0007669"/>
    <property type="project" value="UniProtKB-KW"/>
</dbReference>
<accession>A0A7R9BLJ4</accession>
<dbReference type="GO" id="GO:0046872">
    <property type="term" value="F:metal ion binding"/>
    <property type="evidence" value="ECO:0007669"/>
    <property type="project" value="UniProtKB-KW"/>
</dbReference>
<sequence length="158" mass="17976">MLTKWHTSLLVRMSRTRVCHVRHSRAGSSQEPKHSGSGPASETPLIEASDGHDPFYNPFAKYDQAYLQTSTGKIFDKKPFRHFCTEGKTYLWCACGYSKDQPFCDKICKVGQLRISERPVQFVAPATKKYWFCNCKQTGNKPFCDGTHQSEFVQSAVK</sequence>
<evidence type="ECO:0000313" key="8">
    <source>
        <dbReference type="EMBL" id="CAD7277560.1"/>
    </source>
</evidence>
<keyword evidence="4" id="KW-0411">Iron-sulfur</keyword>
<dbReference type="AlphaFoldDB" id="A0A7R9BLJ4"/>
<dbReference type="Proteomes" id="UP000678499">
    <property type="component" value="Unassembled WGS sequence"/>
</dbReference>
<dbReference type="OrthoDB" id="15717at2759"/>
<dbReference type="InterPro" id="IPR052950">
    <property type="entry name" value="CISD"/>
</dbReference>
<comment type="cofactor">
    <cofactor evidence="5">
        <name>[2Fe-2S] cluster</name>
        <dbReference type="ChEBI" id="CHEBI:190135"/>
    </cofactor>
</comment>
<dbReference type="GO" id="GO:0005739">
    <property type="term" value="C:mitochondrion"/>
    <property type="evidence" value="ECO:0007669"/>
    <property type="project" value="TreeGrafter"/>
</dbReference>
<protein>
    <recommendedName>
        <fullName evidence="7">Iron-binding zinc finger CDGSH type domain-containing protein</fullName>
    </recommendedName>
</protein>
<proteinExistence type="predicted"/>
<evidence type="ECO:0000256" key="4">
    <source>
        <dbReference type="ARBA" id="ARBA00023014"/>
    </source>
</evidence>